<protein>
    <recommendedName>
        <fullName evidence="3">Multidrug transporter</fullName>
    </recommendedName>
</protein>
<accession>A0A7W8M7F1</accession>
<evidence type="ECO:0000313" key="1">
    <source>
        <dbReference type="EMBL" id="MBB5266336.1"/>
    </source>
</evidence>
<sequence>MVEVSKRDWKLFREKLPGWQESYMERLCKEYVELLTCDKKGSERFWALEERIKKDRKAPGVILSASKSDMLIDLVRLVQDEVIGLGDLSDFSEDVQERVKFMVQRW</sequence>
<keyword evidence="2" id="KW-1185">Reference proteome</keyword>
<dbReference type="RefSeq" id="WP_183776709.1">
    <property type="nucleotide sequence ID" value="NZ_JACHFW010000028.1"/>
</dbReference>
<proteinExistence type="predicted"/>
<dbReference type="EMBL" id="JACHFW010000028">
    <property type="protein sequence ID" value="MBB5266336.1"/>
    <property type="molecule type" value="Genomic_DNA"/>
</dbReference>
<gene>
    <name evidence="1" type="ORF">HNP82_003493</name>
</gene>
<evidence type="ECO:0008006" key="3">
    <source>
        <dbReference type="Google" id="ProtNLM"/>
    </source>
</evidence>
<organism evidence="1 2">
    <name type="scientific">Catenibacillus scindens</name>
    <dbReference type="NCBI Taxonomy" id="673271"/>
    <lineage>
        <taxon>Bacteria</taxon>
        <taxon>Bacillati</taxon>
        <taxon>Bacillota</taxon>
        <taxon>Clostridia</taxon>
        <taxon>Lachnospirales</taxon>
        <taxon>Lachnospiraceae</taxon>
        <taxon>Catenibacillus</taxon>
    </lineage>
</organism>
<name>A0A7W8M7F1_9FIRM</name>
<reference evidence="1 2" key="1">
    <citation type="submission" date="2020-08" db="EMBL/GenBank/DDBJ databases">
        <title>Genomic Encyclopedia of Type Strains, Phase IV (KMG-IV): sequencing the most valuable type-strain genomes for metagenomic binning, comparative biology and taxonomic classification.</title>
        <authorList>
            <person name="Goeker M."/>
        </authorList>
    </citation>
    <scope>NUCLEOTIDE SEQUENCE [LARGE SCALE GENOMIC DNA]</scope>
    <source>
        <strain evidence="1 2">DSM 106146</strain>
    </source>
</reference>
<dbReference type="AlphaFoldDB" id="A0A7W8M7F1"/>
<dbReference type="Proteomes" id="UP000543642">
    <property type="component" value="Unassembled WGS sequence"/>
</dbReference>
<comment type="caution">
    <text evidence="1">The sequence shown here is derived from an EMBL/GenBank/DDBJ whole genome shotgun (WGS) entry which is preliminary data.</text>
</comment>
<evidence type="ECO:0000313" key="2">
    <source>
        <dbReference type="Proteomes" id="UP000543642"/>
    </source>
</evidence>